<feature type="region of interest" description="Disordered" evidence="1">
    <location>
        <begin position="54"/>
        <end position="73"/>
    </location>
</feature>
<gene>
    <name evidence="2" type="ORF">HB776_12400</name>
</gene>
<proteinExistence type="predicted"/>
<organism evidence="2 3">
    <name type="scientific">Tardiphaga robiniae</name>
    <dbReference type="NCBI Taxonomy" id="943830"/>
    <lineage>
        <taxon>Bacteria</taxon>
        <taxon>Pseudomonadati</taxon>
        <taxon>Pseudomonadota</taxon>
        <taxon>Alphaproteobacteria</taxon>
        <taxon>Hyphomicrobiales</taxon>
        <taxon>Nitrobacteraceae</taxon>
        <taxon>Tardiphaga</taxon>
    </lineage>
</organism>
<protein>
    <submittedName>
        <fullName evidence="2">Uncharacterized protein</fullName>
    </submittedName>
</protein>
<evidence type="ECO:0000313" key="3">
    <source>
        <dbReference type="Proteomes" id="UP000515291"/>
    </source>
</evidence>
<dbReference type="RefSeq" id="WP_184518048.1">
    <property type="nucleotide sequence ID" value="NZ_CP050292.1"/>
</dbReference>
<feature type="region of interest" description="Disordered" evidence="1">
    <location>
        <begin position="1"/>
        <end position="24"/>
    </location>
</feature>
<dbReference type="KEGG" id="trb:HB776_12400"/>
<evidence type="ECO:0000256" key="1">
    <source>
        <dbReference type="SAM" id="MobiDB-lite"/>
    </source>
</evidence>
<accession>A0A7G6TYV8</accession>
<dbReference type="EMBL" id="CP050292">
    <property type="protein sequence ID" value="QND71940.1"/>
    <property type="molecule type" value="Genomic_DNA"/>
</dbReference>
<sequence>MTFRESINRLFGSTSTPESEERARRLNASMDEFVRLLHTNGYDSKSPTTLREVAGLSERPSCAQDAQSSNQNL</sequence>
<dbReference type="AlphaFoldDB" id="A0A7G6TYV8"/>
<evidence type="ECO:0000313" key="2">
    <source>
        <dbReference type="EMBL" id="QND71940.1"/>
    </source>
</evidence>
<dbReference type="Proteomes" id="UP000515291">
    <property type="component" value="Chromosome"/>
</dbReference>
<reference evidence="3" key="1">
    <citation type="journal article" date="2020" name="Mol. Plant Microbe">
        <title>Rhizobial microsymbionts of the narrowly endemic Oxytropis species growing in Kamchatka are characterized by significant genetic diversity and possess a set of genes that are associated with T3SS and T6SS secretion systems and can affect the development of symbiosis.</title>
        <authorList>
            <person name="Safronova V."/>
            <person name="Guro P."/>
            <person name="Sazanova A."/>
            <person name="Kuznetsova I."/>
            <person name="Belimov A."/>
            <person name="Yakubov V."/>
            <person name="Chirak E."/>
            <person name="Afonin A."/>
            <person name="Gogolev Y."/>
            <person name="Andronov E."/>
            <person name="Tikhonovich I."/>
        </authorList>
    </citation>
    <scope>NUCLEOTIDE SEQUENCE [LARGE SCALE GENOMIC DNA]</scope>
    <source>
        <strain evidence="3">581</strain>
    </source>
</reference>
<name>A0A7G6TYV8_9BRAD</name>
<feature type="compositionally biased region" description="Polar residues" evidence="1">
    <location>
        <begin position="64"/>
        <end position="73"/>
    </location>
</feature>